<dbReference type="AlphaFoldDB" id="A0A351JSI3"/>
<dbReference type="EMBL" id="DNHX01000007">
    <property type="protein sequence ID" value="HAZ29253.1"/>
    <property type="molecule type" value="Genomic_DNA"/>
</dbReference>
<reference evidence="1 2" key="1">
    <citation type="journal article" date="2018" name="Nat. Biotechnol.">
        <title>A standardized bacterial taxonomy based on genome phylogeny substantially revises the tree of life.</title>
        <authorList>
            <person name="Parks D.H."/>
            <person name="Chuvochina M."/>
            <person name="Waite D.W."/>
            <person name="Rinke C."/>
            <person name="Skarshewski A."/>
            <person name="Chaumeil P.A."/>
            <person name="Hugenholtz P."/>
        </authorList>
    </citation>
    <scope>NUCLEOTIDE SEQUENCE [LARGE SCALE GENOMIC DNA]</scope>
    <source>
        <strain evidence="1">UBA10185</strain>
    </source>
</reference>
<gene>
    <name evidence="1" type="ORF">DCY43_00665</name>
</gene>
<organism evidence="1 2">
    <name type="scientific">candidate division WWE3 bacterium</name>
    <dbReference type="NCBI Taxonomy" id="2053526"/>
    <lineage>
        <taxon>Bacteria</taxon>
        <taxon>Katanobacteria</taxon>
    </lineage>
</organism>
<dbReference type="Proteomes" id="UP000264072">
    <property type="component" value="Unassembled WGS sequence"/>
</dbReference>
<protein>
    <submittedName>
        <fullName evidence="1">Uncharacterized protein</fullName>
    </submittedName>
</protein>
<comment type="caution">
    <text evidence="1">The sequence shown here is derived from an EMBL/GenBank/DDBJ whole genome shotgun (WGS) entry which is preliminary data.</text>
</comment>
<proteinExistence type="predicted"/>
<name>A0A351JSI3_UNCKA</name>
<evidence type="ECO:0000313" key="1">
    <source>
        <dbReference type="EMBL" id="HAZ29253.1"/>
    </source>
</evidence>
<accession>A0A351JSI3</accession>
<evidence type="ECO:0000313" key="2">
    <source>
        <dbReference type="Proteomes" id="UP000264072"/>
    </source>
</evidence>
<sequence>MFNPNTAVIESSGGELSISSRTDNVDHLDIEPTDVSGWRTLQEIAGTCLENKLATYIAASAVTVSLVARLLLNTNDASESAEAQTPKAAESIVIGYGLGTDQSYNWYRDTEPKLEKAFLSAVTEHEARTVAIEVSDSIEINESDAGKALHDEHLTAVELKDNQRKAIVVVNESASPLLPVLMEDIDAFEKYLFDIRFPGRHRIVVVNPNDPRLNCPPELRTYCSGLNAKANVERDSLGNFEITLANTDSSIAATLRHEFGHVLLAYAEGNDLTRLLVNDFKLMVSTKVQTALAHPASINEFTEIPSLYWDWYMQSIIRGGSEMFGKNEWPSFIKSLPGLGGTSVDYMSLDALGNWSAGLPDDSLPKEALGWFREIYNNVDVNESKYGYASCDPEMLGAFLLSGELTPSVAGNELFEKAVETRAGLDRWVQEEVFAWAVSYADQIGNPYPHEIQAMVDAIFRVSGLVAR</sequence>